<protein>
    <recommendedName>
        <fullName evidence="2">histidine kinase</fullName>
        <ecNumber evidence="2">2.7.13.3</ecNumber>
    </recommendedName>
</protein>
<dbReference type="EC" id="2.7.13.3" evidence="2"/>
<dbReference type="SMART" id="SM00388">
    <property type="entry name" value="HisKA"/>
    <property type="match status" value="1"/>
</dbReference>
<dbReference type="Pfam" id="PF00512">
    <property type="entry name" value="HisKA"/>
    <property type="match status" value="1"/>
</dbReference>
<dbReference type="Gene3D" id="1.10.287.130">
    <property type="match status" value="1"/>
</dbReference>
<dbReference type="PRINTS" id="PR00344">
    <property type="entry name" value="BCTRLSENSOR"/>
</dbReference>
<feature type="domain" description="HPt" evidence="13">
    <location>
        <begin position="539"/>
        <end position="632"/>
    </location>
</feature>
<evidence type="ECO:0000313" key="14">
    <source>
        <dbReference type="EMBL" id="UUF07249.1"/>
    </source>
</evidence>
<keyword evidence="6" id="KW-0418">Kinase</keyword>
<name>A0ABY5JKI9_9FIRM</name>
<feature type="domain" description="Histidine kinase" evidence="11">
    <location>
        <begin position="152"/>
        <end position="375"/>
    </location>
</feature>
<dbReference type="CDD" id="cd00088">
    <property type="entry name" value="HPT"/>
    <property type="match status" value="1"/>
</dbReference>
<evidence type="ECO:0000256" key="7">
    <source>
        <dbReference type="ARBA" id="ARBA00022840"/>
    </source>
</evidence>
<organism evidence="14 15">
    <name type="scientific">Turicibacter bilis</name>
    <dbReference type="NCBI Taxonomy" id="2735723"/>
    <lineage>
        <taxon>Bacteria</taxon>
        <taxon>Bacillati</taxon>
        <taxon>Bacillota</taxon>
        <taxon>Erysipelotrichia</taxon>
        <taxon>Erysipelotrichales</taxon>
        <taxon>Turicibacteraceae</taxon>
        <taxon>Turicibacter</taxon>
    </lineage>
</organism>
<dbReference type="SUPFAM" id="SSF47226">
    <property type="entry name" value="Histidine-containing phosphotransfer domain, HPT domain"/>
    <property type="match status" value="1"/>
</dbReference>
<evidence type="ECO:0000256" key="10">
    <source>
        <dbReference type="PROSITE-ProRule" id="PRU00169"/>
    </source>
</evidence>
<dbReference type="CDD" id="cd00082">
    <property type="entry name" value="HisKA"/>
    <property type="match status" value="1"/>
</dbReference>
<dbReference type="PANTHER" id="PTHR43065:SF46">
    <property type="entry name" value="C4-DICARBOXYLATE TRANSPORT SENSOR PROTEIN DCTB"/>
    <property type="match status" value="1"/>
</dbReference>
<accession>A0ABY5JKI9</accession>
<dbReference type="InterPro" id="IPR036890">
    <property type="entry name" value="HATPase_C_sf"/>
</dbReference>
<dbReference type="EMBL" id="CP071249">
    <property type="protein sequence ID" value="UUF07249.1"/>
    <property type="molecule type" value="Genomic_DNA"/>
</dbReference>
<dbReference type="SMART" id="SM00387">
    <property type="entry name" value="HATPase_c"/>
    <property type="match status" value="1"/>
</dbReference>
<evidence type="ECO:0000256" key="5">
    <source>
        <dbReference type="ARBA" id="ARBA00022741"/>
    </source>
</evidence>
<dbReference type="Gene3D" id="1.20.120.160">
    <property type="entry name" value="HPT domain"/>
    <property type="match status" value="1"/>
</dbReference>
<keyword evidence="8" id="KW-0902">Two-component regulatory system</keyword>
<evidence type="ECO:0000256" key="3">
    <source>
        <dbReference type="ARBA" id="ARBA00022553"/>
    </source>
</evidence>
<keyword evidence="3 10" id="KW-0597">Phosphoprotein</keyword>
<dbReference type="Pfam" id="PF00072">
    <property type="entry name" value="Response_reg"/>
    <property type="match status" value="1"/>
</dbReference>
<dbReference type="Gene3D" id="3.30.565.10">
    <property type="entry name" value="Histidine kinase-like ATPase, C-terminal domain"/>
    <property type="match status" value="1"/>
</dbReference>
<evidence type="ECO:0000256" key="2">
    <source>
        <dbReference type="ARBA" id="ARBA00012438"/>
    </source>
</evidence>
<dbReference type="PROSITE" id="PS50109">
    <property type="entry name" value="HIS_KIN"/>
    <property type="match status" value="1"/>
</dbReference>
<dbReference type="PANTHER" id="PTHR43065">
    <property type="entry name" value="SENSOR HISTIDINE KINASE"/>
    <property type="match status" value="1"/>
</dbReference>
<dbReference type="SUPFAM" id="SSF47384">
    <property type="entry name" value="Homodimeric domain of signal transducing histidine kinase"/>
    <property type="match status" value="1"/>
</dbReference>
<dbReference type="PROSITE" id="PS50110">
    <property type="entry name" value="RESPONSE_REGULATORY"/>
    <property type="match status" value="1"/>
</dbReference>
<comment type="catalytic activity">
    <reaction evidence="1">
        <text>ATP + protein L-histidine = ADP + protein N-phospho-L-histidine.</text>
        <dbReference type="EC" id="2.7.13.3"/>
    </reaction>
</comment>
<dbReference type="InterPro" id="IPR004358">
    <property type="entry name" value="Sig_transdc_His_kin-like_C"/>
</dbReference>
<sequence length="638" mass="72542">MRVVEIDRLEFNSQLEVEIGSSNWYLQLLHLAYGFFEYRVSECIWYVSDMIEQLLEFDSETQNSQSLFNNESINEIIDTFLLSPDTELTQDLLIRHKHKPWETLVLKCEKVIDNKGEVRVRGLLLDLSFKKKHDLIDGQLQKLQALGQLTSGVSHDFNNQLNGILGYVALMKTMTEDETLLRYMDGIERSVRHSTELTRQLLAFSHKPENKRMNLDLVQIVKDTVNMLKHTIDRRIKIELNIEPDEYYVLGDESQLNNAILNLCINARDAIKGQGCIELTLTHDQLEEIPGNLLNTNITPNDYAILKIRDTGCGIDASLMSKIFKPFFTTKDVGKGTGMGLASVVETLRNHNGAIELDSVVGKGTTFTLYLPINHGIEEFVNEESVPRGVGKIMVIDDELSNLEITEALLESFGYSVTAFSDPKRAIKHYAKTFSQYDCILLDVIMPGMSGVDVFKAIKLINTDAKVILLTGVSQCLELDFILRHGVDAYVPKPVDHYTLSNGVYRILNCKPLEVKPIKAEQLIELSSMLNIAYALERIAGNTRLYLRIAHNFRKHFYMVVEQLPQLIESNMDEAIRTVHTIKGLAGQLGADELYEYSRELETALKEDEAHEDILSIFMEEFMEVMDELAHIEGWKVG</sequence>
<proteinExistence type="predicted"/>
<dbReference type="InterPro" id="IPR036641">
    <property type="entry name" value="HPT_dom_sf"/>
</dbReference>
<evidence type="ECO:0000256" key="8">
    <source>
        <dbReference type="ARBA" id="ARBA00023012"/>
    </source>
</evidence>
<dbReference type="InterPro" id="IPR036097">
    <property type="entry name" value="HisK_dim/P_sf"/>
</dbReference>
<keyword evidence="4" id="KW-0808">Transferase</keyword>
<dbReference type="InterPro" id="IPR003661">
    <property type="entry name" value="HisK_dim/P_dom"/>
</dbReference>
<dbReference type="Pfam" id="PF02518">
    <property type="entry name" value="HATPase_c"/>
    <property type="match status" value="1"/>
</dbReference>
<feature type="domain" description="Response regulatory" evidence="12">
    <location>
        <begin position="392"/>
        <end position="508"/>
    </location>
</feature>
<dbReference type="SUPFAM" id="SSF52172">
    <property type="entry name" value="CheY-like"/>
    <property type="match status" value="1"/>
</dbReference>
<evidence type="ECO:0000256" key="6">
    <source>
        <dbReference type="ARBA" id="ARBA00022777"/>
    </source>
</evidence>
<evidence type="ECO:0000313" key="15">
    <source>
        <dbReference type="Proteomes" id="UP001058016"/>
    </source>
</evidence>
<evidence type="ECO:0000259" key="11">
    <source>
        <dbReference type="PROSITE" id="PS50109"/>
    </source>
</evidence>
<dbReference type="CDD" id="cd00156">
    <property type="entry name" value="REC"/>
    <property type="match status" value="1"/>
</dbReference>
<dbReference type="Pfam" id="PF01627">
    <property type="entry name" value="Hpt"/>
    <property type="match status" value="1"/>
</dbReference>
<keyword evidence="5" id="KW-0547">Nucleotide-binding</keyword>
<evidence type="ECO:0000256" key="9">
    <source>
        <dbReference type="PROSITE-ProRule" id="PRU00110"/>
    </source>
</evidence>
<evidence type="ECO:0000259" key="12">
    <source>
        <dbReference type="PROSITE" id="PS50110"/>
    </source>
</evidence>
<gene>
    <name evidence="14" type="ORF">J0J69_05950</name>
</gene>
<dbReference type="InterPro" id="IPR005467">
    <property type="entry name" value="His_kinase_dom"/>
</dbReference>
<dbReference type="SUPFAM" id="SSF55874">
    <property type="entry name" value="ATPase domain of HSP90 chaperone/DNA topoisomerase II/histidine kinase"/>
    <property type="match status" value="1"/>
</dbReference>
<dbReference type="InterPro" id="IPR003594">
    <property type="entry name" value="HATPase_dom"/>
</dbReference>
<dbReference type="InterPro" id="IPR008207">
    <property type="entry name" value="Sig_transdc_His_kin_Hpt_dom"/>
</dbReference>
<reference evidence="14 15" key="1">
    <citation type="submission" date="2021-03" db="EMBL/GenBank/DDBJ databases">
        <title>Comparative Genomics and Metabolomics in the genus Turicibacter.</title>
        <authorList>
            <person name="Maki J."/>
            <person name="Looft T."/>
        </authorList>
    </citation>
    <scope>NUCLEOTIDE SEQUENCE [LARGE SCALE GENOMIC DNA]</scope>
    <source>
        <strain evidence="14 15">MMM721</strain>
    </source>
</reference>
<keyword evidence="7" id="KW-0067">ATP-binding</keyword>
<evidence type="ECO:0000256" key="1">
    <source>
        <dbReference type="ARBA" id="ARBA00000085"/>
    </source>
</evidence>
<evidence type="ECO:0000259" key="13">
    <source>
        <dbReference type="PROSITE" id="PS50894"/>
    </source>
</evidence>
<dbReference type="PROSITE" id="PS50894">
    <property type="entry name" value="HPT"/>
    <property type="match status" value="1"/>
</dbReference>
<dbReference type="Gene3D" id="3.40.50.2300">
    <property type="match status" value="1"/>
</dbReference>
<feature type="modified residue" description="4-aspartylphosphate" evidence="10">
    <location>
        <position position="443"/>
    </location>
</feature>
<dbReference type="InterPro" id="IPR001789">
    <property type="entry name" value="Sig_transdc_resp-reg_receiver"/>
</dbReference>
<dbReference type="Proteomes" id="UP001058016">
    <property type="component" value="Chromosome"/>
</dbReference>
<feature type="modified residue" description="Phosphohistidine" evidence="9">
    <location>
        <position position="580"/>
    </location>
</feature>
<keyword evidence="15" id="KW-1185">Reference proteome</keyword>
<evidence type="ECO:0000256" key="4">
    <source>
        <dbReference type="ARBA" id="ARBA00022679"/>
    </source>
</evidence>
<dbReference type="SMART" id="SM00448">
    <property type="entry name" value="REC"/>
    <property type="match status" value="1"/>
</dbReference>
<dbReference type="InterPro" id="IPR011006">
    <property type="entry name" value="CheY-like_superfamily"/>
</dbReference>